<dbReference type="Pfam" id="PF02844">
    <property type="entry name" value="GARS_N"/>
    <property type="match status" value="1"/>
</dbReference>
<dbReference type="Proteomes" id="UP000291101">
    <property type="component" value="Unassembled WGS sequence"/>
</dbReference>
<dbReference type="Gene3D" id="3.30.1490.20">
    <property type="entry name" value="ATP-grasp fold, A domain"/>
    <property type="match status" value="1"/>
</dbReference>
<dbReference type="OrthoDB" id="9807240at2"/>
<dbReference type="NCBIfam" id="TIGR00877">
    <property type="entry name" value="purD"/>
    <property type="match status" value="1"/>
</dbReference>
<feature type="domain" description="ATP-grasp" evidence="13">
    <location>
        <begin position="107"/>
        <end position="303"/>
    </location>
</feature>
<dbReference type="PANTHER" id="PTHR43472">
    <property type="entry name" value="PHOSPHORIBOSYLAMINE--GLYCINE LIGASE"/>
    <property type="match status" value="1"/>
</dbReference>
<dbReference type="InterPro" id="IPR000115">
    <property type="entry name" value="PRibGlycinamide_synth"/>
</dbReference>
<dbReference type="Gene3D" id="3.90.600.10">
    <property type="entry name" value="Phosphoribosylglycinamide synthetase, C-terminal domain"/>
    <property type="match status" value="1"/>
</dbReference>
<keyword evidence="4 11" id="KW-0436">Ligase</keyword>
<gene>
    <name evidence="11 14" type="primary">purD</name>
    <name evidence="14" type="ORF">EUA94_14260</name>
</gene>
<keyword evidence="6 11" id="KW-0658">Purine biosynthesis</keyword>
<evidence type="ECO:0000256" key="12">
    <source>
        <dbReference type="PROSITE-ProRule" id="PRU00409"/>
    </source>
</evidence>
<dbReference type="SUPFAM" id="SSF56059">
    <property type="entry name" value="Glutathione synthetase ATP-binding domain-like"/>
    <property type="match status" value="1"/>
</dbReference>
<comment type="similarity">
    <text evidence="8 11">Belongs to the GARS family.</text>
</comment>
<sequence length="422" mass="42322">MKTLVIGTGGREHALALALSRDPAVSEVHAAPGNPGIGAVATLHDVDPMDGPAVATLATSIGAELVVVGPEAPLVAGVADAVRAAGIAVFGPSGDAARLEGSKAFSKEVMATAGVPTAGSRACTTAEEVAAALDTFGAPYVVKDDALAAGKGVVVTNDRAEALAHAAGCERVVVEEFLDGPEFSLFVVCDGTTGRPLLPAQDFKRIFDGGRGPNTGGMGSYAPLAWLPTGTVETVMAEVVAPTLAEMRRLGAPFVGCLYVGLALTVDGPKVIEFNVRFGDPDIQPVLALLESPLGVLLKAAADGDLSTAADPTFADGAAVTVVMASAGYPEGSRSGDVVVGTETLTVETDVDVIHAGTARTEAGLVTAGGRVLAVCATGTDVADARAKAYEGISSISFPGAQWRRDIAAEPLGVVEGAASRG</sequence>
<evidence type="ECO:0000256" key="11">
    <source>
        <dbReference type="HAMAP-Rule" id="MF_00138"/>
    </source>
</evidence>
<dbReference type="SUPFAM" id="SSF51246">
    <property type="entry name" value="Rudiment single hybrid motif"/>
    <property type="match status" value="1"/>
</dbReference>
<dbReference type="SMART" id="SM01209">
    <property type="entry name" value="GARS_A"/>
    <property type="match status" value="1"/>
</dbReference>
<dbReference type="HAMAP" id="MF_00138">
    <property type="entry name" value="GARS"/>
    <property type="match status" value="1"/>
</dbReference>
<dbReference type="InterPro" id="IPR016185">
    <property type="entry name" value="PreATP-grasp_dom_sf"/>
</dbReference>
<evidence type="ECO:0000256" key="9">
    <source>
        <dbReference type="ARBA" id="ARBA00042242"/>
    </source>
</evidence>
<comment type="cofactor">
    <cofactor evidence="1">
        <name>Mn(2+)</name>
        <dbReference type="ChEBI" id="CHEBI:29035"/>
    </cofactor>
</comment>
<dbReference type="InterPro" id="IPR011761">
    <property type="entry name" value="ATP-grasp"/>
</dbReference>
<dbReference type="InterPro" id="IPR011054">
    <property type="entry name" value="Rudment_hybrid_motif"/>
</dbReference>
<dbReference type="InterPro" id="IPR020561">
    <property type="entry name" value="PRibGlycinamid_synth_ATP-grasp"/>
</dbReference>
<evidence type="ECO:0000313" key="14">
    <source>
        <dbReference type="EMBL" id="RYC07455.1"/>
    </source>
</evidence>
<dbReference type="SUPFAM" id="SSF52440">
    <property type="entry name" value="PreATP-grasp domain"/>
    <property type="match status" value="1"/>
</dbReference>
<evidence type="ECO:0000256" key="3">
    <source>
        <dbReference type="ARBA" id="ARBA00013255"/>
    </source>
</evidence>
<dbReference type="AlphaFoldDB" id="A0A4Q2SP29"/>
<keyword evidence="15" id="KW-1185">Reference proteome</keyword>
<evidence type="ECO:0000256" key="8">
    <source>
        <dbReference type="ARBA" id="ARBA00038345"/>
    </source>
</evidence>
<dbReference type="Pfam" id="PF02843">
    <property type="entry name" value="GARS_C"/>
    <property type="match status" value="1"/>
</dbReference>
<dbReference type="InterPro" id="IPR020562">
    <property type="entry name" value="PRibGlycinamide_synth_N"/>
</dbReference>
<dbReference type="GO" id="GO:0005524">
    <property type="term" value="F:ATP binding"/>
    <property type="evidence" value="ECO:0007669"/>
    <property type="project" value="UniProtKB-UniRule"/>
</dbReference>
<organism evidence="14 15">
    <name type="scientific">Nocardioides zhouii</name>
    <dbReference type="NCBI Taxonomy" id="1168729"/>
    <lineage>
        <taxon>Bacteria</taxon>
        <taxon>Bacillati</taxon>
        <taxon>Actinomycetota</taxon>
        <taxon>Actinomycetes</taxon>
        <taxon>Propionibacteriales</taxon>
        <taxon>Nocardioidaceae</taxon>
        <taxon>Nocardioides</taxon>
    </lineage>
</organism>
<comment type="pathway">
    <text evidence="2 11">Purine metabolism; IMP biosynthesis via de novo pathway; N(1)-(5-phospho-D-ribosyl)glycinamide from 5-phospho-alpha-D-ribose 1-diphosphate: step 2/2.</text>
</comment>
<dbReference type="GO" id="GO:0004637">
    <property type="term" value="F:phosphoribosylamine-glycine ligase activity"/>
    <property type="evidence" value="ECO:0007669"/>
    <property type="project" value="UniProtKB-UniRule"/>
</dbReference>
<comment type="caution">
    <text evidence="14">The sequence shown here is derived from an EMBL/GenBank/DDBJ whole genome shotgun (WGS) entry which is preliminary data.</text>
</comment>
<dbReference type="EMBL" id="SDWV01000014">
    <property type="protein sequence ID" value="RYC07455.1"/>
    <property type="molecule type" value="Genomic_DNA"/>
</dbReference>
<dbReference type="InterPro" id="IPR037123">
    <property type="entry name" value="PRibGlycinamide_synth_C_sf"/>
</dbReference>
<protein>
    <recommendedName>
        <fullName evidence="3 11">Phosphoribosylamine--glycine ligase</fullName>
        <ecNumber evidence="3 11">6.3.4.13</ecNumber>
    </recommendedName>
    <alternativeName>
        <fullName evidence="11">GARS</fullName>
    </alternativeName>
    <alternativeName>
        <fullName evidence="9 11">Glycinamide ribonucleotide synthetase</fullName>
    </alternativeName>
    <alternativeName>
        <fullName evidence="10 11">Phosphoribosylglycinamide synthetase</fullName>
    </alternativeName>
</protein>
<evidence type="ECO:0000313" key="15">
    <source>
        <dbReference type="Proteomes" id="UP000291101"/>
    </source>
</evidence>
<accession>A0A4Q2SP29</accession>
<dbReference type="GO" id="GO:0006189">
    <property type="term" value="P:'de novo' IMP biosynthetic process"/>
    <property type="evidence" value="ECO:0007669"/>
    <property type="project" value="UniProtKB-UniRule"/>
</dbReference>
<dbReference type="EC" id="6.3.4.13" evidence="3 11"/>
<dbReference type="RefSeq" id="WP_129427548.1">
    <property type="nucleotide sequence ID" value="NZ_SDWV01000014.1"/>
</dbReference>
<dbReference type="InterPro" id="IPR013815">
    <property type="entry name" value="ATP_grasp_subdomain_1"/>
</dbReference>
<keyword evidence="7 12" id="KW-0067">ATP-binding</keyword>
<evidence type="ECO:0000256" key="10">
    <source>
        <dbReference type="ARBA" id="ARBA00042864"/>
    </source>
</evidence>
<evidence type="ECO:0000256" key="1">
    <source>
        <dbReference type="ARBA" id="ARBA00001936"/>
    </source>
</evidence>
<reference evidence="14 15" key="1">
    <citation type="submission" date="2019-01" db="EMBL/GenBank/DDBJ databases">
        <title>Novel species of Nocardioides.</title>
        <authorList>
            <person name="Liu Q."/>
            <person name="X Y.-H."/>
        </authorList>
    </citation>
    <scope>NUCLEOTIDE SEQUENCE [LARGE SCALE GENOMIC DNA]</scope>
    <source>
        <strain evidence="14 15">HLT2-9</strain>
    </source>
</reference>
<dbReference type="GO" id="GO:0046872">
    <property type="term" value="F:metal ion binding"/>
    <property type="evidence" value="ECO:0007669"/>
    <property type="project" value="InterPro"/>
</dbReference>
<evidence type="ECO:0000256" key="2">
    <source>
        <dbReference type="ARBA" id="ARBA00005174"/>
    </source>
</evidence>
<dbReference type="UniPathway" id="UPA00074">
    <property type="reaction ID" value="UER00125"/>
</dbReference>
<dbReference type="PANTHER" id="PTHR43472:SF1">
    <property type="entry name" value="PHOSPHORIBOSYLAMINE--GLYCINE LIGASE, CHLOROPLASTIC"/>
    <property type="match status" value="1"/>
</dbReference>
<evidence type="ECO:0000256" key="7">
    <source>
        <dbReference type="ARBA" id="ARBA00022840"/>
    </source>
</evidence>
<dbReference type="PROSITE" id="PS50975">
    <property type="entry name" value="ATP_GRASP"/>
    <property type="match status" value="1"/>
</dbReference>
<evidence type="ECO:0000259" key="13">
    <source>
        <dbReference type="PROSITE" id="PS50975"/>
    </source>
</evidence>
<dbReference type="SMART" id="SM01210">
    <property type="entry name" value="GARS_C"/>
    <property type="match status" value="1"/>
</dbReference>
<dbReference type="Pfam" id="PF01071">
    <property type="entry name" value="GARS_A"/>
    <property type="match status" value="1"/>
</dbReference>
<name>A0A4Q2SP29_9ACTN</name>
<evidence type="ECO:0000256" key="4">
    <source>
        <dbReference type="ARBA" id="ARBA00022598"/>
    </source>
</evidence>
<keyword evidence="5 12" id="KW-0547">Nucleotide-binding</keyword>
<dbReference type="GO" id="GO:0009113">
    <property type="term" value="P:purine nucleobase biosynthetic process"/>
    <property type="evidence" value="ECO:0007669"/>
    <property type="project" value="InterPro"/>
</dbReference>
<evidence type="ECO:0000256" key="5">
    <source>
        <dbReference type="ARBA" id="ARBA00022741"/>
    </source>
</evidence>
<dbReference type="Gene3D" id="3.40.50.20">
    <property type="match status" value="1"/>
</dbReference>
<evidence type="ECO:0000256" key="6">
    <source>
        <dbReference type="ARBA" id="ARBA00022755"/>
    </source>
</evidence>
<dbReference type="InterPro" id="IPR020560">
    <property type="entry name" value="PRibGlycinamide_synth_C-dom"/>
</dbReference>
<comment type="catalytic activity">
    <reaction evidence="11">
        <text>5-phospho-beta-D-ribosylamine + glycine + ATP = N(1)-(5-phospho-beta-D-ribosyl)glycinamide + ADP + phosphate + H(+)</text>
        <dbReference type="Rhea" id="RHEA:17453"/>
        <dbReference type="ChEBI" id="CHEBI:15378"/>
        <dbReference type="ChEBI" id="CHEBI:30616"/>
        <dbReference type="ChEBI" id="CHEBI:43474"/>
        <dbReference type="ChEBI" id="CHEBI:57305"/>
        <dbReference type="ChEBI" id="CHEBI:58681"/>
        <dbReference type="ChEBI" id="CHEBI:143788"/>
        <dbReference type="ChEBI" id="CHEBI:456216"/>
        <dbReference type="EC" id="6.3.4.13"/>
    </reaction>
</comment>
<proteinExistence type="inferred from homology"/>
<dbReference type="Gene3D" id="3.30.470.20">
    <property type="entry name" value="ATP-grasp fold, B domain"/>
    <property type="match status" value="1"/>
</dbReference>